<dbReference type="InterPro" id="IPR015797">
    <property type="entry name" value="NUDIX_hydrolase-like_dom_sf"/>
</dbReference>
<dbReference type="InterPro" id="IPR050241">
    <property type="entry name" value="NAD-cap_RNA_hydrolase_NudC"/>
</dbReference>
<dbReference type="Gene3D" id="3.90.79.10">
    <property type="entry name" value="Nucleoside Triphosphate Pyrophosphohydrolase"/>
    <property type="match status" value="1"/>
</dbReference>
<dbReference type="Proteomes" id="UP000234327">
    <property type="component" value="Unassembled WGS sequence"/>
</dbReference>
<evidence type="ECO:0000313" key="11">
    <source>
        <dbReference type="EMBL" id="SMX71152.1"/>
    </source>
</evidence>
<dbReference type="Gene3D" id="3.90.79.20">
    <property type="match status" value="1"/>
</dbReference>
<dbReference type="GO" id="GO:0006742">
    <property type="term" value="P:NADP+ catabolic process"/>
    <property type="evidence" value="ECO:0007669"/>
    <property type="project" value="TreeGrafter"/>
</dbReference>
<dbReference type="PROSITE" id="PS00893">
    <property type="entry name" value="NUDIX_BOX"/>
    <property type="match status" value="1"/>
</dbReference>
<dbReference type="EMBL" id="FXYZ01000008">
    <property type="protein sequence ID" value="SMX85500.1"/>
    <property type="molecule type" value="Genomic_DNA"/>
</dbReference>
<dbReference type="InterPro" id="IPR049734">
    <property type="entry name" value="NudC-like_C"/>
</dbReference>
<dbReference type="GO" id="GO:0019677">
    <property type="term" value="P:NAD+ catabolic process"/>
    <property type="evidence" value="ECO:0007669"/>
    <property type="project" value="TreeGrafter"/>
</dbReference>
<dbReference type="EMBL" id="FXZG01000003">
    <property type="protein sequence ID" value="SMX71152.1"/>
    <property type="molecule type" value="Genomic_DNA"/>
</dbReference>
<accession>A0A2H1I7X6</accession>
<gene>
    <name evidence="11" type="ORF">BAUR920_00743</name>
    <name evidence="12" type="ORF">BAURA63_02149</name>
</gene>
<evidence type="ECO:0000259" key="10">
    <source>
        <dbReference type="PROSITE" id="PS51462"/>
    </source>
</evidence>
<dbReference type="PROSITE" id="PS51462">
    <property type="entry name" value="NUDIX"/>
    <property type="match status" value="1"/>
</dbReference>
<feature type="domain" description="Nudix hydrolase" evidence="10">
    <location>
        <begin position="205"/>
        <end position="331"/>
    </location>
</feature>
<proteinExistence type="inferred from homology"/>
<evidence type="ECO:0000313" key="13">
    <source>
        <dbReference type="Proteomes" id="UP000234289"/>
    </source>
</evidence>
<reference evidence="11 14" key="1">
    <citation type="submission" date="2017-03" db="EMBL/GenBank/DDBJ databases">
        <authorList>
            <person name="Afonso C.L."/>
            <person name="Miller P.J."/>
            <person name="Scott M.A."/>
            <person name="Spackman E."/>
            <person name="Goraichik I."/>
            <person name="Dimitrov K.M."/>
            <person name="Suarez D.L."/>
            <person name="Swayne D.E."/>
        </authorList>
    </citation>
    <scope>NUCLEOTIDE SEQUENCE [LARGE SCALE GENOMIC DNA]</scope>
    <source>
        <strain evidence="12">6</strain>
        <strain evidence="14">6(3)</strain>
        <strain evidence="11">CNRZ 920</strain>
    </source>
</reference>
<organism evidence="11 13">
    <name type="scientific">Brevibacterium aurantiacum</name>
    <dbReference type="NCBI Taxonomy" id="273384"/>
    <lineage>
        <taxon>Bacteria</taxon>
        <taxon>Bacillati</taxon>
        <taxon>Actinomycetota</taxon>
        <taxon>Actinomycetes</taxon>
        <taxon>Micrococcales</taxon>
        <taxon>Brevibacteriaceae</taxon>
        <taxon>Brevibacterium</taxon>
    </lineage>
</organism>
<evidence type="ECO:0000256" key="4">
    <source>
        <dbReference type="ARBA" id="ARBA00012381"/>
    </source>
</evidence>
<dbReference type="Pfam" id="PF00293">
    <property type="entry name" value="NUDIX"/>
    <property type="match status" value="1"/>
</dbReference>
<dbReference type="InterPro" id="IPR020084">
    <property type="entry name" value="NUDIX_hydrolase_CS"/>
</dbReference>
<evidence type="ECO:0000256" key="9">
    <source>
        <dbReference type="ARBA" id="ARBA00023679"/>
    </source>
</evidence>
<evidence type="ECO:0000313" key="12">
    <source>
        <dbReference type="EMBL" id="SMX85500.1"/>
    </source>
</evidence>
<evidence type="ECO:0000256" key="6">
    <source>
        <dbReference type="ARBA" id="ARBA00022801"/>
    </source>
</evidence>
<reference evidence="13" key="2">
    <citation type="submission" date="2017-03" db="EMBL/GenBank/DDBJ databases">
        <authorList>
            <person name="Monnet C."/>
        </authorList>
    </citation>
    <scope>NUCLEOTIDE SEQUENCE [LARGE SCALE GENOMIC DNA]</scope>
    <source>
        <strain evidence="13">CNRZ 920</strain>
    </source>
</reference>
<dbReference type="PANTHER" id="PTHR42904">
    <property type="entry name" value="NUDIX HYDROLASE, NUDC SUBFAMILY"/>
    <property type="match status" value="1"/>
</dbReference>
<keyword evidence="5" id="KW-0479">Metal-binding</keyword>
<dbReference type="GO" id="GO:0035529">
    <property type="term" value="F:NADH pyrophosphatase activity"/>
    <property type="evidence" value="ECO:0007669"/>
    <property type="project" value="TreeGrafter"/>
</dbReference>
<evidence type="ECO:0000256" key="8">
    <source>
        <dbReference type="ARBA" id="ARBA00023027"/>
    </source>
</evidence>
<comment type="catalytic activity">
    <reaction evidence="9">
        <text>a 5'-end NAD(+)-phospho-ribonucleoside in mRNA + H2O = a 5'-end phospho-adenosine-phospho-ribonucleoside in mRNA + beta-nicotinamide D-ribonucleotide + 2 H(+)</text>
        <dbReference type="Rhea" id="RHEA:60876"/>
        <dbReference type="Rhea" id="RHEA-COMP:15698"/>
        <dbReference type="Rhea" id="RHEA-COMP:15719"/>
        <dbReference type="ChEBI" id="CHEBI:14649"/>
        <dbReference type="ChEBI" id="CHEBI:15377"/>
        <dbReference type="ChEBI" id="CHEBI:15378"/>
        <dbReference type="ChEBI" id="CHEBI:144029"/>
        <dbReference type="ChEBI" id="CHEBI:144051"/>
    </reaction>
    <physiologicalReaction direction="left-to-right" evidence="9">
        <dbReference type="Rhea" id="RHEA:60877"/>
    </physiologicalReaction>
</comment>
<keyword evidence="6 11" id="KW-0378">Hydrolase</keyword>
<evidence type="ECO:0000256" key="5">
    <source>
        <dbReference type="ARBA" id="ARBA00022723"/>
    </source>
</evidence>
<evidence type="ECO:0000256" key="1">
    <source>
        <dbReference type="ARBA" id="ARBA00001946"/>
    </source>
</evidence>
<dbReference type="EC" id="3.6.1.22" evidence="4"/>
<evidence type="ECO:0000313" key="14">
    <source>
        <dbReference type="Proteomes" id="UP000234327"/>
    </source>
</evidence>
<comment type="similarity">
    <text evidence="3">Belongs to the Nudix hydrolase family. NudC subfamily.</text>
</comment>
<evidence type="ECO:0000256" key="2">
    <source>
        <dbReference type="ARBA" id="ARBA00001947"/>
    </source>
</evidence>
<dbReference type="PANTHER" id="PTHR42904:SF6">
    <property type="entry name" value="NAD-CAPPED RNA HYDROLASE NUDT12"/>
    <property type="match status" value="1"/>
</dbReference>
<sequence length="344" mass="37317">MSVSAPALPTSVPCVIVEGMKPLPPVKPMSLARHGIDRDHLSRGQDGDLRELWASGASPVFEHRGSLLVAAGGLFSTEPGMVPGKQTEIYLGRDADGNRYIGVSLDDAGRSELDTALSTSRARDATDLLTAPGEGIDSSEPVWLPLRQLAESLDDVQVSLACEIVGLGNWHRAHQFSPRTGRATHPTLGGWVRTDPDNGSEHFPRTDPAVIVLIINTDDEGIERVLLGNNAAWEADRYSLLAGFVEPGETLERAVIREVYEEAHVEVENPRYLGSQPWPFPCSLMLGFSAEAPSLEFAADEAELATLTWFTRDELRAAIEHGKVRAPGLVSIAGQLLYSWLDNI</sequence>
<dbReference type="GO" id="GO:0005829">
    <property type="term" value="C:cytosol"/>
    <property type="evidence" value="ECO:0007669"/>
    <property type="project" value="TreeGrafter"/>
</dbReference>
<comment type="cofactor">
    <cofactor evidence="1">
        <name>Mg(2+)</name>
        <dbReference type="ChEBI" id="CHEBI:18420"/>
    </cofactor>
</comment>
<name>A0A2H1I7X6_BREAU</name>
<evidence type="ECO:0000256" key="7">
    <source>
        <dbReference type="ARBA" id="ARBA00022842"/>
    </source>
</evidence>
<keyword evidence="8" id="KW-0520">NAD</keyword>
<keyword evidence="7" id="KW-0460">Magnesium</keyword>
<protein>
    <recommendedName>
        <fullName evidence="4">NAD(+) diphosphatase</fullName>
        <ecNumber evidence="4">3.6.1.22</ecNumber>
    </recommendedName>
</protein>
<dbReference type="GO" id="GO:0046872">
    <property type="term" value="F:metal ion binding"/>
    <property type="evidence" value="ECO:0007669"/>
    <property type="project" value="UniProtKB-KW"/>
</dbReference>
<comment type="cofactor">
    <cofactor evidence="2">
        <name>Zn(2+)</name>
        <dbReference type="ChEBI" id="CHEBI:29105"/>
    </cofactor>
</comment>
<dbReference type="Proteomes" id="UP000234289">
    <property type="component" value="Unassembled WGS sequence"/>
</dbReference>
<dbReference type="AlphaFoldDB" id="A0A2H1I7X6"/>
<evidence type="ECO:0000256" key="3">
    <source>
        <dbReference type="ARBA" id="ARBA00009595"/>
    </source>
</evidence>
<dbReference type="CDD" id="cd03429">
    <property type="entry name" value="NUDIX_NADH_pyrophosphatase_Nudt13"/>
    <property type="match status" value="1"/>
</dbReference>
<dbReference type="InterPro" id="IPR000086">
    <property type="entry name" value="NUDIX_hydrolase_dom"/>
</dbReference>
<dbReference type="SUPFAM" id="SSF55811">
    <property type="entry name" value="Nudix"/>
    <property type="match status" value="1"/>
</dbReference>
<dbReference type="NCBIfam" id="NF001299">
    <property type="entry name" value="PRK00241.1"/>
    <property type="match status" value="1"/>
</dbReference>